<accession>A0A4Q9Q5V6</accession>
<dbReference type="EMBL" id="ML145093">
    <property type="protein sequence ID" value="TBU62500.1"/>
    <property type="molecule type" value="Genomic_DNA"/>
</dbReference>
<organism evidence="1 2">
    <name type="scientific">Dichomitus squalens</name>
    <dbReference type="NCBI Taxonomy" id="114155"/>
    <lineage>
        <taxon>Eukaryota</taxon>
        <taxon>Fungi</taxon>
        <taxon>Dikarya</taxon>
        <taxon>Basidiomycota</taxon>
        <taxon>Agaricomycotina</taxon>
        <taxon>Agaricomycetes</taxon>
        <taxon>Polyporales</taxon>
        <taxon>Polyporaceae</taxon>
        <taxon>Dichomitus</taxon>
    </lineage>
</organism>
<evidence type="ECO:0000313" key="1">
    <source>
        <dbReference type="EMBL" id="TBU62500.1"/>
    </source>
</evidence>
<keyword evidence="2" id="KW-1185">Reference proteome</keyword>
<proteinExistence type="predicted"/>
<name>A0A4Q9Q5V6_9APHY</name>
<evidence type="ECO:0000313" key="2">
    <source>
        <dbReference type="Proteomes" id="UP000292082"/>
    </source>
</evidence>
<dbReference type="Proteomes" id="UP000292082">
    <property type="component" value="Unassembled WGS sequence"/>
</dbReference>
<reference evidence="1 2" key="1">
    <citation type="submission" date="2019-01" db="EMBL/GenBank/DDBJ databases">
        <title>Draft genome sequences of three monokaryotic isolates of the white-rot basidiomycete fungus Dichomitus squalens.</title>
        <authorList>
            <consortium name="DOE Joint Genome Institute"/>
            <person name="Lopez S.C."/>
            <person name="Andreopoulos B."/>
            <person name="Pangilinan J."/>
            <person name="Lipzen A."/>
            <person name="Riley R."/>
            <person name="Ahrendt S."/>
            <person name="Ng V."/>
            <person name="Barry K."/>
            <person name="Daum C."/>
            <person name="Grigoriev I.V."/>
            <person name="Hilden K.S."/>
            <person name="Makela M.R."/>
            <person name="de Vries R.P."/>
        </authorList>
    </citation>
    <scope>NUCLEOTIDE SEQUENCE [LARGE SCALE GENOMIC DNA]</scope>
    <source>
        <strain evidence="1 2">CBS 464.89</strain>
    </source>
</reference>
<protein>
    <submittedName>
        <fullName evidence="1">Uncharacterized protein</fullName>
    </submittedName>
</protein>
<sequence length="226" mass="26401">MWSLTDNGRERWLRLNAKQETQRPLNCFCLAICDSGGDLSYPIRWSTCATNPVTLCSHDFPNATIVRLVQEFAPIHTLFRLTLHFLALSCIPWTLGSPDYKVSDRMLERHRVDFRTPRPIQADLTTADINWELEVPASWAVYRQVWTRQGTLHRRPKYIMGFARVMDLRFRRSAQHLWPHAAQLVTHNARLQAQRRAERCKCAVCSNFGSFSLYTCALSWRPLRNR</sequence>
<dbReference type="AlphaFoldDB" id="A0A4Q9Q5V6"/>
<gene>
    <name evidence="1" type="ORF">BD310DRAFT_53830</name>
</gene>